<protein>
    <submittedName>
        <fullName evidence="2">Uncharacterized protein</fullName>
    </submittedName>
</protein>
<feature type="region of interest" description="Disordered" evidence="1">
    <location>
        <begin position="102"/>
        <end position="131"/>
    </location>
</feature>
<dbReference type="AlphaFoldDB" id="A0A8J7Q4Z4"/>
<reference evidence="2" key="1">
    <citation type="submission" date="2021-03" db="EMBL/GenBank/DDBJ databases">
        <authorList>
            <person name="Wang G."/>
        </authorList>
    </citation>
    <scope>NUCLEOTIDE SEQUENCE</scope>
    <source>
        <strain evidence="2">KCTC 12899</strain>
    </source>
</reference>
<gene>
    <name evidence="2" type="ORF">J3U88_11850</name>
</gene>
<dbReference type="EMBL" id="JAFREP010000008">
    <property type="protein sequence ID" value="MBO1319155.1"/>
    <property type="molecule type" value="Genomic_DNA"/>
</dbReference>
<organism evidence="2 3">
    <name type="scientific">Acanthopleuribacter pedis</name>
    <dbReference type="NCBI Taxonomy" id="442870"/>
    <lineage>
        <taxon>Bacteria</taxon>
        <taxon>Pseudomonadati</taxon>
        <taxon>Acidobacteriota</taxon>
        <taxon>Holophagae</taxon>
        <taxon>Acanthopleuribacterales</taxon>
        <taxon>Acanthopleuribacteraceae</taxon>
        <taxon>Acanthopleuribacter</taxon>
    </lineage>
</organism>
<accession>A0A8J7Q4Z4</accession>
<proteinExistence type="predicted"/>
<keyword evidence="3" id="KW-1185">Reference proteome</keyword>
<comment type="caution">
    <text evidence="2">The sequence shown here is derived from an EMBL/GenBank/DDBJ whole genome shotgun (WGS) entry which is preliminary data.</text>
</comment>
<dbReference type="Proteomes" id="UP000664417">
    <property type="component" value="Unassembled WGS sequence"/>
</dbReference>
<evidence type="ECO:0000313" key="3">
    <source>
        <dbReference type="Proteomes" id="UP000664417"/>
    </source>
</evidence>
<sequence length="131" mass="14319">MENALEIWYQGIGQVWYMSRKNYTTPTGAVVVDGVMKDDIVKFINGDPANSIRVTVPVGVFNGSNPTVFTLSPHGQPNHALALQVAMSATFEPCGFKFLQLDPANPELEDDPEKETNGQIIILDDPSDPDV</sequence>
<dbReference type="RefSeq" id="WP_207858974.1">
    <property type="nucleotide sequence ID" value="NZ_JAFREP010000008.1"/>
</dbReference>
<name>A0A8J7Q4Z4_9BACT</name>
<evidence type="ECO:0000313" key="2">
    <source>
        <dbReference type="EMBL" id="MBO1319155.1"/>
    </source>
</evidence>
<evidence type="ECO:0000256" key="1">
    <source>
        <dbReference type="SAM" id="MobiDB-lite"/>
    </source>
</evidence>